<keyword evidence="7" id="KW-1185">Reference proteome</keyword>
<dbReference type="InterPro" id="IPR043129">
    <property type="entry name" value="ATPase_NBD"/>
</dbReference>
<sequence>MRVRRETRGKAEGDPDDALDGFVPPSLVCKGTALAVLKRVNVLAESNALALDIGGSLAKILYFQPNTRGTAERQLCIDFLEPVAAAHRSALSVAVQELGGTFHFFAFETRNIEECVQFIKEHWMPTNTEKPYVIRSTGGGAYKYRELFRAIGVELSTQDEMACTVAGLNFLLTHFEHEVYSVTVAPDTQIGSPNPIIQRNYLDARPDPYPYLLCHIGSGVSFIKVQGPRSFRRVSGTSLGGGTFWGLCRILTNCKTFDEVIELTKKGDNSRVDMLVGDIYGGAYEKLGLDANLIAASFGKVTMRKEPSPTFENFRRELRRFIVGTMSLFVQLLIALPFLGQIFRWLGLERRAHATLSNVYFSRHFHAEDVALSALRMVSYNVAQLAYLNAVIENVPRIYFGGSFVREHPFTVSAISYAVEFWSKKNMQALFLVHDGYLGALGSYLGVDWTESEQFADEQIPTNAISQMHSHVAMNRVIFNPAANGSSRKNKRQRRKQSLASAPSSAAAPMHFSKARSQQRSALGDEHGPEFEGTGTETSRLD</sequence>
<dbReference type="GO" id="GO:0004594">
    <property type="term" value="F:pantothenate kinase activity"/>
    <property type="evidence" value="ECO:0007669"/>
    <property type="project" value="TreeGrafter"/>
</dbReference>
<dbReference type="Proteomes" id="UP000007014">
    <property type="component" value="Chromosome 17"/>
</dbReference>
<dbReference type="RefSeq" id="XP_005538053.1">
    <property type="nucleotide sequence ID" value="XM_005537996.1"/>
</dbReference>
<protein>
    <submittedName>
        <fullName evidence="6">Probable pantothenate kinase</fullName>
    </submittedName>
</protein>
<dbReference type="Gene3D" id="3.30.420.510">
    <property type="match status" value="1"/>
</dbReference>
<dbReference type="SUPFAM" id="SSF53067">
    <property type="entry name" value="Actin-like ATPase domain"/>
    <property type="match status" value="2"/>
</dbReference>
<feature type="transmembrane region" description="Helical" evidence="5">
    <location>
        <begin position="321"/>
        <end position="343"/>
    </location>
</feature>
<keyword evidence="3" id="KW-0173">Coenzyme A biosynthesis</keyword>
<evidence type="ECO:0000313" key="7">
    <source>
        <dbReference type="Proteomes" id="UP000007014"/>
    </source>
</evidence>
<dbReference type="PANTHER" id="PTHR12280">
    <property type="entry name" value="PANTOTHENATE KINASE"/>
    <property type="match status" value="1"/>
</dbReference>
<keyword evidence="5" id="KW-1133">Transmembrane helix</keyword>
<keyword evidence="1" id="KW-0547">Nucleotide-binding</keyword>
<dbReference type="eggNOG" id="KOG2201">
    <property type="taxonomic scope" value="Eukaryota"/>
</dbReference>
<dbReference type="GO" id="GO:0005829">
    <property type="term" value="C:cytosol"/>
    <property type="evidence" value="ECO:0007669"/>
    <property type="project" value="TreeGrafter"/>
</dbReference>
<dbReference type="InterPro" id="IPR004567">
    <property type="entry name" value="Type_II_PanK"/>
</dbReference>
<dbReference type="Gene3D" id="3.30.420.40">
    <property type="match status" value="1"/>
</dbReference>
<dbReference type="PANTHER" id="PTHR12280:SF20">
    <property type="entry name" value="4'-PHOSPHOPANTETHEINE PHOSPHATASE"/>
    <property type="match status" value="1"/>
</dbReference>
<dbReference type="GO" id="GO:0005524">
    <property type="term" value="F:ATP binding"/>
    <property type="evidence" value="ECO:0007669"/>
    <property type="project" value="UniProtKB-KW"/>
</dbReference>
<dbReference type="GeneID" id="16996542"/>
<dbReference type="OMA" id="WSKGAKQ"/>
<evidence type="ECO:0000256" key="1">
    <source>
        <dbReference type="ARBA" id="ARBA00022741"/>
    </source>
</evidence>
<dbReference type="OrthoDB" id="498611at2759"/>
<keyword evidence="5" id="KW-0472">Membrane</keyword>
<accession>M1VG28</accession>
<organism evidence="6 7">
    <name type="scientific">Cyanidioschyzon merolae (strain NIES-3377 / 10D)</name>
    <name type="common">Unicellular red alga</name>
    <dbReference type="NCBI Taxonomy" id="280699"/>
    <lineage>
        <taxon>Eukaryota</taxon>
        <taxon>Rhodophyta</taxon>
        <taxon>Bangiophyceae</taxon>
        <taxon>Cyanidiales</taxon>
        <taxon>Cyanidiaceae</taxon>
        <taxon>Cyanidioschyzon</taxon>
    </lineage>
</organism>
<dbReference type="Pfam" id="PF03630">
    <property type="entry name" value="Fumble"/>
    <property type="match status" value="1"/>
</dbReference>
<reference evidence="6 7" key="2">
    <citation type="journal article" date="2007" name="BMC Biol.">
        <title>A 100%-complete sequence reveals unusually simple genomic features in the hot-spring red alga Cyanidioschyzon merolae.</title>
        <authorList>
            <person name="Nozaki H."/>
            <person name="Takano H."/>
            <person name="Misumi O."/>
            <person name="Terasawa K."/>
            <person name="Matsuzaki M."/>
            <person name="Maruyama S."/>
            <person name="Nishida K."/>
            <person name="Yagisawa F."/>
            <person name="Yoshida Y."/>
            <person name="Fujiwara T."/>
            <person name="Takio S."/>
            <person name="Tamura K."/>
            <person name="Chung S.J."/>
            <person name="Nakamura S."/>
            <person name="Kuroiwa H."/>
            <person name="Tanaka K."/>
            <person name="Sato N."/>
            <person name="Kuroiwa T."/>
        </authorList>
    </citation>
    <scope>NUCLEOTIDE SEQUENCE [LARGE SCALE GENOMIC DNA]</scope>
    <source>
        <strain evidence="6 7">10D</strain>
    </source>
</reference>
<dbReference type="GO" id="GO:0005634">
    <property type="term" value="C:nucleus"/>
    <property type="evidence" value="ECO:0007669"/>
    <property type="project" value="TreeGrafter"/>
</dbReference>
<keyword evidence="5" id="KW-0812">Transmembrane</keyword>
<name>M1VG28_CYAM1</name>
<feature type="region of interest" description="Disordered" evidence="4">
    <location>
        <begin position="482"/>
        <end position="542"/>
    </location>
</feature>
<dbReference type="CDD" id="cd24123">
    <property type="entry name" value="ASKHA_NBD_PanK-II_Pank4"/>
    <property type="match status" value="1"/>
</dbReference>
<evidence type="ECO:0000256" key="5">
    <source>
        <dbReference type="SAM" id="Phobius"/>
    </source>
</evidence>
<reference evidence="6 7" key="1">
    <citation type="journal article" date="2004" name="Nature">
        <title>Genome sequence of the ultrasmall unicellular red alga Cyanidioschyzon merolae 10D.</title>
        <authorList>
            <person name="Matsuzaki M."/>
            <person name="Misumi O."/>
            <person name="Shin-i T."/>
            <person name="Maruyama S."/>
            <person name="Takahara M."/>
            <person name="Miyagishima S."/>
            <person name="Mori T."/>
            <person name="Nishida K."/>
            <person name="Yagisawa F."/>
            <person name="Nishida K."/>
            <person name="Yoshida Y."/>
            <person name="Nishimura Y."/>
            <person name="Nakao S."/>
            <person name="Kobayashi T."/>
            <person name="Momoyama Y."/>
            <person name="Higashiyama T."/>
            <person name="Minoda A."/>
            <person name="Sano M."/>
            <person name="Nomoto H."/>
            <person name="Oishi K."/>
            <person name="Hayashi H."/>
            <person name="Ohta F."/>
            <person name="Nishizaka S."/>
            <person name="Haga S."/>
            <person name="Miura S."/>
            <person name="Morishita T."/>
            <person name="Kabeya Y."/>
            <person name="Terasawa K."/>
            <person name="Suzuki Y."/>
            <person name="Ishii Y."/>
            <person name="Asakawa S."/>
            <person name="Takano H."/>
            <person name="Ohta N."/>
            <person name="Kuroiwa H."/>
            <person name="Tanaka K."/>
            <person name="Shimizu N."/>
            <person name="Sugano S."/>
            <person name="Sato N."/>
            <person name="Nozaki H."/>
            <person name="Ogasawara N."/>
            <person name="Kohara Y."/>
            <person name="Kuroiwa T."/>
        </authorList>
    </citation>
    <scope>NUCLEOTIDE SEQUENCE [LARGE SCALE GENOMIC DNA]</scope>
    <source>
        <strain evidence="6 7">10D</strain>
    </source>
</reference>
<evidence type="ECO:0000256" key="4">
    <source>
        <dbReference type="SAM" id="MobiDB-lite"/>
    </source>
</evidence>
<evidence type="ECO:0000313" key="6">
    <source>
        <dbReference type="EMBL" id="BAM82017.1"/>
    </source>
</evidence>
<dbReference type="STRING" id="280699.M1VG28"/>
<dbReference type="KEGG" id="cme:CYME_CMQ103C"/>
<dbReference type="AlphaFoldDB" id="M1VG28"/>
<dbReference type="Gramene" id="CMQ103CT">
    <property type="protein sequence ID" value="CMQ103CT"/>
    <property type="gene ID" value="CMQ103C"/>
</dbReference>
<feature type="compositionally biased region" description="Low complexity" evidence="4">
    <location>
        <begin position="498"/>
        <end position="509"/>
    </location>
</feature>
<keyword evidence="2" id="KW-0067">ATP-binding</keyword>
<dbReference type="HOGENOM" id="CLU_011154_3_0_1"/>
<feature type="compositionally biased region" description="Basic residues" evidence="4">
    <location>
        <begin position="488"/>
        <end position="497"/>
    </location>
</feature>
<gene>
    <name evidence="6" type="ORF">CYME_CMQ103C</name>
</gene>
<keyword evidence="6" id="KW-0808">Transferase</keyword>
<proteinExistence type="predicted"/>
<evidence type="ECO:0000256" key="3">
    <source>
        <dbReference type="ARBA" id="ARBA00022993"/>
    </source>
</evidence>
<keyword evidence="6" id="KW-0418">Kinase</keyword>
<dbReference type="GO" id="GO:0015937">
    <property type="term" value="P:coenzyme A biosynthetic process"/>
    <property type="evidence" value="ECO:0007669"/>
    <property type="project" value="UniProtKB-KW"/>
</dbReference>
<dbReference type="EMBL" id="AP006499">
    <property type="protein sequence ID" value="BAM82017.1"/>
    <property type="molecule type" value="Genomic_DNA"/>
</dbReference>
<dbReference type="NCBIfam" id="TIGR00555">
    <property type="entry name" value="panK_eukar"/>
    <property type="match status" value="1"/>
</dbReference>
<evidence type="ECO:0000256" key="2">
    <source>
        <dbReference type="ARBA" id="ARBA00022840"/>
    </source>
</evidence>